<feature type="compositionally biased region" description="Polar residues" evidence="3">
    <location>
        <begin position="83"/>
        <end position="99"/>
    </location>
</feature>
<dbReference type="PANTHER" id="PTHR31315:SF1">
    <property type="entry name" value="PROTEIN SIP5"/>
    <property type="match status" value="1"/>
</dbReference>
<sequence>MGANASRDNGRAAAHSVHHTHQKIEDLVDLGSVLPNGLYPTTEQDYDPRCVRNLILARKLAPFYKVLIRAGLADVPEPVSYTPQASVSSTMTRPTQSKANIGRPRSVSNSRAETERETDYAKERQRTYVEKMKQREKMLYNDAVECPICFLYYPSNTNYSRCCDQPICTECFIQIKRPAEAPATPATCPFCMEENYGVIYDPPMWSESVELRSPDSKDKMEPTSGARHTTSGISDGETLRRKSVSHKHPKVVLVDHVRPDWNKLMIAQKSARSASRRNSASAGQSSRNFLRPSTVGPLFTRAGRSASSAASTEYNQFLATIRDMNMDLEEWMVMEAVRLSLAEQEERERQEAQQNAQQVSDDTASPSPGNGADDVDDDDDDEPLANVARMQERAHVDHQQATSSQAINRKPPSIDNDDHDQTSTDITC</sequence>
<feature type="compositionally biased region" description="Low complexity" evidence="3">
    <location>
        <begin position="270"/>
        <end position="287"/>
    </location>
</feature>
<keyword evidence="2" id="KW-0863">Zinc-finger</keyword>
<feature type="region of interest" description="Disordered" evidence="3">
    <location>
        <begin position="1"/>
        <end position="20"/>
    </location>
</feature>
<feature type="compositionally biased region" description="Polar residues" evidence="3">
    <location>
        <begin position="359"/>
        <end position="368"/>
    </location>
</feature>
<comment type="caution">
    <text evidence="5">The sequence shown here is derived from an EMBL/GenBank/DDBJ whole genome shotgun (WGS) entry which is preliminary data.</text>
</comment>
<keyword evidence="2" id="KW-0862">Zinc</keyword>
<name>A0A8H7BXQ4_9FUNG</name>
<keyword evidence="6" id="KW-1185">Reference proteome</keyword>
<feature type="region of interest" description="Disordered" evidence="3">
    <location>
        <begin position="83"/>
        <end position="121"/>
    </location>
</feature>
<comment type="similarity">
    <text evidence="1">Belongs to the SIP5 family.</text>
</comment>
<feature type="region of interest" description="Disordered" evidence="3">
    <location>
        <begin position="210"/>
        <end position="246"/>
    </location>
</feature>
<feature type="region of interest" description="Disordered" evidence="3">
    <location>
        <begin position="268"/>
        <end position="294"/>
    </location>
</feature>
<evidence type="ECO:0000256" key="1">
    <source>
        <dbReference type="ARBA" id="ARBA00010402"/>
    </source>
</evidence>
<evidence type="ECO:0000256" key="3">
    <source>
        <dbReference type="SAM" id="MobiDB-lite"/>
    </source>
</evidence>
<dbReference type="PANTHER" id="PTHR31315">
    <property type="entry name" value="PROTEIN SIP5"/>
    <property type="match status" value="1"/>
</dbReference>
<evidence type="ECO:0000259" key="4">
    <source>
        <dbReference type="PROSITE" id="PS50089"/>
    </source>
</evidence>
<dbReference type="PROSITE" id="PS50089">
    <property type="entry name" value="ZF_RING_2"/>
    <property type="match status" value="1"/>
</dbReference>
<reference evidence="5" key="1">
    <citation type="submission" date="2020-01" db="EMBL/GenBank/DDBJ databases">
        <title>Genome Sequencing of Three Apophysomyces-Like Fungal Strains Confirms a Novel Fungal Genus in the Mucoromycota with divergent Burkholderia-like Endosymbiotic Bacteria.</title>
        <authorList>
            <person name="Stajich J.E."/>
            <person name="Macias A.M."/>
            <person name="Carter-House D."/>
            <person name="Lovett B."/>
            <person name="Kasson L.R."/>
            <person name="Berry K."/>
            <person name="Grigoriev I."/>
            <person name="Chang Y."/>
            <person name="Spatafora J."/>
            <person name="Kasson M.T."/>
        </authorList>
    </citation>
    <scope>NUCLEOTIDE SEQUENCE</scope>
    <source>
        <strain evidence="5">NRRL A-21654</strain>
    </source>
</reference>
<proteinExistence type="inferred from homology"/>
<evidence type="ECO:0000256" key="2">
    <source>
        <dbReference type="PROSITE-ProRule" id="PRU00175"/>
    </source>
</evidence>
<feature type="compositionally biased region" description="Basic and acidic residues" evidence="3">
    <location>
        <begin position="210"/>
        <end position="221"/>
    </location>
</feature>
<dbReference type="InterPro" id="IPR039301">
    <property type="entry name" value="Sip5/DA2"/>
</dbReference>
<organism evidence="5 6">
    <name type="scientific">Apophysomyces ossiformis</name>
    <dbReference type="NCBI Taxonomy" id="679940"/>
    <lineage>
        <taxon>Eukaryota</taxon>
        <taxon>Fungi</taxon>
        <taxon>Fungi incertae sedis</taxon>
        <taxon>Mucoromycota</taxon>
        <taxon>Mucoromycotina</taxon>
        <taxon>Mucoromycetes</taxon>
        <taxon>Mucorales</taxon>
        <taxon>Mucorineae</taxon>
        <taxon>Mucoraceae</taxon>
        <taxon>Apophysomyces</taxon>
    </lineage>
</organism>
<protein>
    <submittedName>
        <fullName evidence="5">SNF1-interacting protein</fullName>
    </submittedName>
</protein>
<dbReference type="OrthoDB" id="21471at2759"/>
<dbReference type="InterPro" id="IPR001841">
    <property type="entry name" value="Znf_RING"/>
</dbReference>
<dbReference type="GO" id="GO:0005737">
    <property type="term" value="C:cytoplasm"/>
    <property type="evidence" value="ECO:0007669"/>
    <property type="project" value="TreeGrafter"/>
</dbReference>
<dbReference type="AlphaFoldDB" id="A0A8H7BXQ4"/>
<accession>A0A8H7BXQ4</accession>
<evidence type="ECO:0000313" key="5">
    <source>
        <dbReference type="EMBL" id="KAF7731990.1"/>
    </source>
</evidence>
<evidence type="ECO:0000313" key="6">
    <source>
        <dbReference type="Proteomes" id="UP000605846"/>
    </source>
</evidence>
<feature type="region of interest" description="Disordered" evidence="3">
    <location>
        <begin position="344"/>
        <end position="428"/>
    </location>
</feature>
<dbReference type="CDD" id="cd24139">
    <property type="entry name" value="SIP5-like"/>
    <property type="match status" value="1"/>
</dbReference>
<feature type="domain" description="RING-type" evidence="4">
    <location>
        <begin position="146"/>
        <end position="191"/>
    </location>
</feature>
<dbReference type="GO" id="GO:0008270">
    <property type="term" value="F:zinc ion binding"/>
    <property type="evidence" value="ECO:0007669"/>
    <property type="project" value="UniProtKB-KW"/>
</dbReference>
<keyword evidence="2" id="KW-0479">Metal-binding</keyword>
<feature type="compositionally biased region" description="Acidic residues" evidence="3">
    <location>
        <begin position="373"/>
        <end position="383"/>
    </location>
</feature>
<dbReference type="EMBL" id="JABAYA010000005">
    <property type="protein sequence ID" value="KAF7731990.1"/>
    <property type="molecule type" value="Genomic_DNA"/>
</dbReference>
<feature type="compositionally biased region" description="Basic and acidic residues" evidence="3">
    <location>
        <begin position="112"/>
        <end position="121"/>
    </location>
</feature>
<gene>
    <name evidence="5" type="primary">SIP5_2</name>
    <name evidence="5" type="ORF">EC973_007095</name>
</gene>
<dbReference type="Proteomes" id="UP000605846">
    <property type="component" value="Unassembled WGS sequence"/>
</dbReference>